<evidence type="ECO:0000256" key="9">
    <source>
        <dbReference type="SAM" id="MobiDB-lite"/>
    </source>
</evidence>
<keyword evidence="7" id="KW-0238">DNA-binding</keyword>
<evidence type="ECO:0000259" key="10">
    <source>
        <dbReference type="PROSITE" id="PS50118"/>
    </source>
</evidence>
<dbReference type="PANTHER" id="PTHR16062:SF19">
    <property type="entry name" value="PROTEIN POLYBROMO-1"/>
    <property type="match status" value="1"/>
</dbReference>
<feature type="domain" description="HMG box" evidence="10">
    <location>
        <begin position="291"/>
        <end position="346"/>
    </location>
</feature>
<accession>A0AAN8XF92</accession>
<dbReference type="AlphaFoldDB" id="A0AAN8XF92"/>
<dbReference type="Proteomes" id="UP001381693">
    <property type="component" value="Unassembled WGS sequence"/>
</dbReference>
<evidence type="ECO:0000256" key="1">
    <source>
        <dbReference type="ARBA" id="ARBA00004123"/>
    </source>
</evidence>
<evidence type="ECO:0000256" key="7">
    <source>
        <dbReference type="PROSITE-ProRule" id="PRU00267"/>
    </source>
</evidence>
<name>A0AAN8XF92_HALRR</name>
<dbReference type="Gene3D" id="3.30.160.60">
    <property type="entry name" value="Classic Zinc Finger"/>
    <property type="match status" value="1"/>
</dbReference>
<keyword evidence="6 7" id="KW-0539">Nucleus</keyword>
<dbReference type="SMART" id="SM00439">
    <property type="entry name" value="BAH"/>
    <property type="match status" value="1"/>
</dbReference>
<dbReference type="InterPro" id="IPR009071">
    <property type="entry name" value="HMG_box_dom"/>
</dbReference>
<feature type="region of interest" description="Disordered" evidence="9">
    <location>
        <begin position="353"/>
        <end position="378"/>
    </location>
</feature>
<keyword evidence="2" id="KW-0677">Repeat</keyword>
<dbReference type="PANTHER" id="PTHR16062">
    <property type="entry name" value="SWI/SNF-RELATED"/>
    <property type="match status" value="1"/>
</dbReference>
<dbReference type="Pfam" id="PF00505">
    <property type="entry name" value="HMG_box"/>
    <property type="match status" value="1"/>
</dbReference>
<feature type="domain" description="BAH" evidence="11">
    <location>
        <begin position="78"/>
        <end position="195"/>
    </location>
</feature>
<comment type="subcellular location">
    <subcellularLocation>
        <location evidence="1">Nucleus</location>
    </subcellularLocation>
</comment>
<proteinExistence type="predicted"/>
<dbReference type="Pfam" id="PF01426">
    <property type="entry name" value="BAH"/>
    <property type="match status" value="1"/>
</dbReference>
<feature type="coiled-coil region" evidence="8">
    <location>
        <begin position="25"/>
        <end position="52"/>
    </location>
</feature>
<keyword evidence="8" id="KW-0175">Coiled coil</keyword>
<feature type="DNA-binding region" description="HMG box" evidence="7">
    <location>
        <begin position="291"/>
        <end position="346"/>
    </location>
</feature>
<evidence type="ECO:0000256" key="4">
    <source>
        <dbReference type="ARBA" id="ARBA00023015"/>
    </source>
</evidence>
<evidence type="ECO:0000256" key="5">
    <source>
        <dbReference type="ARBA" id="ARBA00023163"/>
    </source>
</evidence>
<reference evidence="12 13" key="1">
    <citation type="submission" date="2023-11" db="EMBL/GenBank/DDBJ databases">
        <title>Halocaridina rubra genome assembly.</title>
        <authorList>
            <person name="Smith C."/>
        </authorList>
    </citation>
    <scope>NUCLEOTIDE SEQUENCE [LARGE SCALE GENOMIC DNA]</scope>
    <source>
        <strain evidence="12">EP-1</strain>
        <tissue evidence="12">Whole</tissue>
    </source>
</reference>
<feature type="non-terminal residue" evidence="12">
    <location>
        <position position="1"/>
    </location>
</feature>
<sequence length="608" mass="69287">SFPFNVGETVKLVDRPEPLELKRVDSVFKERIEKHKEELAELEEETKITRRALPNVLKLLPEGTSNYTYYEQYNISSGAIKLGDFVYVKGREPGKKTIRQISQIYVTTEGTAFFMGAVFKVAQQSNPNGEHLYYKQEMYLTAGMETLPVSDIMSRCVVLSLRDFATYRPTEIREIDVYICENFLDEMNQRVSTLQNGLRRYKLSPMVTHDETYYFKTPVTIHKMDMSTTIVKKQPTSYESSPVTPRMDMDFEDSMDGPPPSVASVDSEVTVTTPKPVKKAPTGKQFQQMTGKKQMTGYILFSAEIRKSITLKNPVASFGEISRLVGIEWKYLSAVDRKVFEDRAHQMNLESAERALSGNGPESPQTPQVRSSTPDLPLPNNPDVVFECMWDSCDYMFEDLLDLSDHLLLEPNGHAHKVRDVFECQWRGCSRHKKSSLAPFPMVQRLMRHIREVHIQKNTGRIIQHCDRSRNFSASSRRSLVNQQQPPQNVVSIYPTTVSPHSSLQTIVTSTPTPKYCEPIFVAPPPKTQRLLHSEAYIKYIENLDKPFLSNWEKHLMASQDNTIINDSGRLPAQWLANGPGAHGTVVTALWALREYMMKDSLGIAKIL</sequence>
<comment type="caution">
    <text evidence="12">The sequence shown here is derived from an EMBL/GenBank/DDBJ whole genome shotgun (WGS) entry which is preliminary data.</text>
</comment>
<evidence type="ECO:0000259" key="11">
    <source>
        <dbReference type="PROSITE" id="PS51038"/>
    </source>
</evidence>
<dbReference type="InterPro" id="IPR036910">
    <property type="entry name" value="HMG_box_dom_sf"/>
</dbReference>
<keyword evidence="3" id="KW-0156">Chromatin regulator</keyword>
<gene>
    <name evidence="12" type="primary">PBRM1_2</name>
    <name evidence="12" type="ORF">SK128_021041</name>
</gene>
<dbReference type="SUPFAM" id="SSF47095">
    <property type="entry name" value="HMG-box"/>
    <property type="match status" value="1"/>
</dbReference>
<dbReference type="SMART" id="SM00355">
    <property type="entry name" value="ZnF_C2H2"/>
    <property type="match status" value="2"/>
</dbReference>
<keyword evidence="4" id="KW-0805">Transcription regulation</keyword>
<dbReference type="EMBL" id="JAXCGZ010003080">
    <property type="protein sequence ID" value="KAK7083430.1"/>
    <property type="molecule type" value="Genomic_DNA"/>
</dbReference>
<evidence type="ECO:0000256" key="6">
    <source>
        <dbReference type="ARBA" id="ARBA00023242"/>
    </source>
</evidence>
<dbReference type="InterPro" id="IPR043151">
    <property type="entry name" value="BAH_sf"/>
</dbReference>
<dbReference type="GO" id="GO:0016514">
    <property type="term" value="C:SWI/SNF complex"/>
    <property type="evidence" value="ECO:0007669"/>
    <property type="project" value="TreeGrafter"/>
</dbReference>
<protein>
    <submittedName>
        <fullName evidence="12">Protein polybromo-1</fullName>
    </submittedName>
</protein>
<dbReference type="InterPro" id="IPR013087">
    <property type="entry name" value="Znf_C2H2_type"/>
</dbReference>
<dbReference type="PROSITE" id="PS50118">
    <property type="entry name" value="HMG_BOX_2"/>
    <property type="match status" value="1"/>
</dbReference>
<evidence type="ECO:0000256" key="3">
    <source>
        <dbReference type="ARBA" id="ARBA00022853"/>
    </source>
</evidence>
<dbReference type="GO" id="GO:0006338">
    <property type="term" value="P:chromatin remodeling"/>
    <property type="evidence" value="ECO:0007669"/>
    <property type="project" value="InterPro"/>
</dbReference>
<dbReference type="SMART" id="SM00398">
    <property type="entry name" value="HMG"/>
    <property type="match status" value="1"/>
</dbReference>
<feature type="compositionally biased region" description="Polar residues" evidence="9">
    <location>
        <begin position="360"/>
        <end position="374"/>
    </location>
</feature>
<dbReference type="GO" id="GO:0003682">
    <property type="term" value="F:chromatin binding"/>
    <property type="evidence" value="ECO:0007669"/>
    <property type="project" value="InterPro"/>
</dbReference>
<evidence type="ECO:0000256" key="2">
    <source>
        <dbReference type="ARBA" id="ARBA00022737"/>
    </source>
</evidence>
<dbReference type="GO" id="GO:0003677">
    <property type="term" value="F:DNA binding"/>
    <property type="evidence" value="ECO:0007669"/>
    <property type="project" value="UniProtKB-UniRule"/>
</dbReference>
<dbReference type="InterPro" id="IPR037382">
    <property type="entry name" value="Rsc/polybromo"/>
</dbReference>
<evidence type="ECO:0000313" key="12">
    <source>
        <dbReference type="EMBL" id="KAK7083430.1"/>
    </source>
</evidence>
<dbReference type="InterPro" id="IPR001025">
    <property type="entry name" value="BAH_dom"/>
</dbReference>
<keyword evidence="5" id="KW-0804">Transcription</keyword>
<evidence type="ECO:0000313" key="13">
    <source>
        <dbReference type="Proteomes" id="UP001381693"/>
    </source>
</evidence>
<dbReference type="GO" id="GO:0006368">
    <property type="term" value="P:transcription elongation by RNA polymerase II"/>
    <property type="evidence" value="ECO:0007669"/>
    <property type="project" value="TreeGrafter"/>
</dbReference>
<evidence type="ECO:0000256" key="8">
    <source>
        <dbReference type="SAM" id="Coils"/>
    </source>
</evidence>
<organism evidence="12 13">
    <name type="scientific">Halocaridina rubra</name>
    <name type="common">Hawaiian red shrimp</name>
    <dbReference type="NCBI Taxonomy" id="373956"/>
    <lineage>
        <taxon>Eukaryota</taxon>
        <taxon>Metazoa</taxon>
        <taxon>Ecdysozoa</taxon>
        <taxon>Arthropoda</taxon>
        <taxon>Crustacea</taxon>
        <taxon>Multicrustacea</taxon>
        <taxon>Malacostraca</taxon>
        <taxon>Eumalacostraca</taxon>
        <taxon>Eucarida</taxon>
        <taxon>Decapoda</taxon>
        <taxon>Pleocyemata</taxon>
        <taxon>Caridea</taxon>
        <taxon>Atyoidea</taxon>
        <taxon>Atyidae</taxon>
        <taxon>Halocaridina</taxon>
    </lineage>
</organism>
<keyword evidence="13" id="KW-1185">Reference proteome</keyword>
<dbReference type="GO" id="GO:0016586">
    <property type="term" value="C:RSC-type complex"/>
    <property type="evidence" value="ECO:0007669"/>
    <property type="project" value="InterPro"/>
</dbReference>
<dbReference type="Gene3D" id="2.30.30.490">
    <property type="match status" value="1"/>
</dbReference>
<dbReference type="PROSITE" id="PS51038">
    <property type="entry name" value="BAH"/>
    <property type="match status" value="1"/>
</dbReference>